<dbReference type="RefSeq" id="WP_144230331.1">
    <property type="nucleotide sequence ID" value="NZ_CBCRVV010000004.1"/>
</dbReference>
<sequence>MAYHNPVLGGGGIHHVALKTKNWDASLAFYKGVLGFAEKITWAYPDGNRAGMFDTGGGAYLEIFENHVETPAPGGILFHLAIRATDVNAVTERVRAAGCKITVEPKDVTIQTTNGTGPVPVRLSFFEGPNGEIWELFQNELT</sequence>
<dbReference type="Gene3D" id="3.10.180.10">
    <property type="entry name" value="2,3-Dihydroxybiphenyl 1,2-Dioxygenase, domain 1"/>
    <property type="match status" value="1"/>
</dbReference>
<dbReference type="EMBL" id="VMBG01000002">
    <property type="protein sequence ID" value="TSJ76574.1"/>
    <property type="molecule type" value="Genomic_DNA"/>
</dbReference>
<dbReference type="Proteomes" id="UP000315648">
    <property type="component" value="Unassembled WGS sequence"/>
</dbReference>
<dbReference type="InterPro" id="IPR004360">
    <property type="entry name" value="Glyas_Fos-R_dOase_dom"/>
</dbReference>
<accession>A0A556QIV1</accession>
<reference evidence="2 3" key="1">
    <citation type="submission" date="2019-07" db="EMBL/GenBank/DDBJ databases">
        <title>Description of 53C-WASEF.</title>
        <authorList>
            <person name="Pitt A."/>
            <person name="Hahn M.W."/>
        </authorList>
    </citation>
    <scope>NUCLEOTIDE SEQUENCE [LARGE SCALE GENOMIC DNA]</scope>
    <source>
        <strain evidence="2 3">53C-WASEF</strain>
    </source>
</reference>
<evidence type="ECO:0000313" key="2">
    <source>
        <dbReference type="EMBL" id="TSJ76574.1"/>
    </source>
</evidence>
<dbReference type="InterPro" id="IPR029068">
    <property type="entry name" value="Glyas_Bleomycin-R_OHBP_Dase"/>
</dbReference>
<gene>
    <name evidence="2" type="ORF">FPL22_10610</name>
</gene>
<dbReference type="OrthoDB" id="9814858at2"/>
<dbReference type="AlphaFoldDB" id="A0A556QIV1"/>
<evidence type="ECO:0000259" key="1">
    <source>
        <dbReference type="PROSITE" id="PS51819"/>
    </source>
</evidence>
<protein>
    <submittedName>
        <fullName evidence="2">VOC family protein</fullName>
    </submittedName>
</protein>
<dbReference type="InterPro" id="IPR037523">
    <property type="entry name" value="VOC_core"/>
</dbReference>
<feature type="domain" description="VOC" evidence="1">
    <location>
        <begin position="12"/>
        <end position="139"/>
    </location>
</feature>
<dbReference type="SUPFAM" id="SSF54593">
    <property type="entry name" value="Glyoxalase/Bleomycin resistance protein/Dihydroxybiphenyl dioxygenase"/>
    <property type="match status" value="1"/>
</dbReference>
<name>A0A556QIV1_9BACT</name>
<comment type="caution">
    <text evidence="2">The sequence shown here is derived from an EMBL/GenBank/DDBJ whole genome shotgun (WGS) entry which is preliminary data.</text>
</comment>
<organism evidence="2 3">
    <name type="scientific">Rariglobus hedericola</name>
    <dbReference type="NCBI Taxonomy" id="2597822"/>
    <lineage>
        <taxon>Bacteria</taxon>
        <taxon>Pseudomonadati</taxon>
        <taxon>Verrucomicrobiota</taxon>
        <taxon>Opitutia</taxon>
        <taxon>Opitutales</taxon>
        <taxon>Opitutaceae</taxon>
        <taxon>Rariglobus</taxon>
    </lineage>
</organism>
<dbReference type="CDD" id="cd06587">
    <property type="entry name" value="VOC"/>
    <property type="match status" value="1"/>
</dbReference>
<keyword evidence="3" id="KW-1185">Reference proteome</keyword>
<dbReference type="Pfam" id="PF00903">
    <property type="entry name" value="Glyoxalase"/>
    <property type="match status" value="1"/>
</dbReference>
<evidence type="ECO:0000313" key="3">
    <source>
        <dbReference type="Proteomes" id="UP000315648"/>
    </source>
</evidence>
<proteinExistence type="predicted"/>
<dbReference type="PROSITE" id="PS51819">
    <property type="entry name" value="VOC"/>
    <property type="match status" value="1"/>
</dbReference>